<dbReference type="Gramene" id="PVH65441">
    <property type="protein sequence ID" value="PVH65441"/>
    <property type="gene ID" value="PAHAL_2G494900"/>
</dbReference>
<dbReference type="EMBL" id="CM008047">
    <property type="protein sequence ID" value="PVH65441.1"/>
    <property type="molecule type" value="Genomic_DNA"/>
</dbReference>
<reference evidence="2" key="1">
    <citation type="submission" date="2018-04" db="EMBL/GenBank/DDBJ databases">
        <title>WGS assembly of Panicum hallii.</title>
        <authorList>
            <person name="Lovell J."/>
            <person name="Jenkins J."/>
            <person name="Lowry D."/>
            <person name="Mamidi S."/>
            <person name="Sreedasyam A."/>
            <person name="Weng X."/>
            <person name="Barry K."/>
            <person name="Bonette J."/>
            <person name="Campitelli B."/>
            <person name="Daum C."/>
            <person name="Gordon S."/>
            <person name="Gould B."/>
            <person name="Lipzen A."/>
            <person name="Macqueen A."/>
            <person name="Palacio-Mejia J."/>
            <person name="Plott C."/>
            <person name="Shakirov E."/>
            <person name="Shu S."/>
            <person name="Yoshinaga Y."/>
            <person name="Zane M."/>
            <person name="Rokhsar D."/>
            <person name="Grimwood J."/>
            <person name="Schmutz J."/>
            <person name="Juenger T."/>
        </authorList>
    </citation>
    <scope>NUCLEOTIDE SEQUENCE [LARGE SCALE GENOMIC DNA]</scope>
    <source>
        <strain evidence="2">FIL2</strain>
    </source>
</reference>
<feature type="region of interest" description="Disordered" evidence="1">
    <location>
        <begin position="55"/>
        <end position="154"/>
    </location>
</feature>
<name>A0A2T8KTE2_9POAL</name>
<feature type="compositionally biased region" description="Low complexity" evidence="1">
    <location>
        <begin position="9"/>
        <end position="22"/>
    </location>
</feature>
<feature type="compositionally biased region" description="Basic residues" evidence="1">
    <location>
        <begin position="55"/>
        <end position="66"/>
    </location>
</feature>
<protein>
    <submittedName>
        <fullName evidence="2">Uncharacterized protein</fullName>
    </submittedName>
</protein>
<dbReference type="AlphaFoldDB" id="A0A2T8KTE2"/>
<feature type="region of interest" description="Disordered" evidence="1">
    <location>
        <begin position="1"/>
        <end position="35"/>
    </location>
</feature>
<sequence length="154" mass="17039">MANSIDDLSSCSRSSTRSPASRRGSRRPRIPWTRCSPRRRTRLPVCIDSRRRLAHHHHHCRHRRVNHLSASPPSWVDPFDLNLAPPVGSRSPATATERPSGHHVATSNRDVGGGILGSPPPRPVTGMSHNPSSRPPDSFPDMRQTPVRTSPLPN</sequence>
<dbReference type="Proteomes" id="UP000243499">
    <property type="component" value="Chromosome 2"/>
</dbReference>
<accession>A0A2T8KTE2</accession>
<evidence type="ECO:0000313" key="2">
    <source>
        <dbReference type="EMBL" id="PVH65441.1"/>
    </source>
</evidence>
<proteinExistence type="predicted"/>
<gene>
    <name evidence="2" type="ORF">PAHAL_2G494900</name>
</gene>
<evidence type="ECO:0000256" key="1">
    <source>
        <dbReference type="SAM" id="MobiDB-lite"/>
    </source>
</evidence>
<organism evidence="2">
    <name type="scientific">Panicum hallii</name>
    <dbReference type="NCBI Taxonomy" id="206008"/>
    <lineage>
        <taxon>Eukaryota</taxon>
        <taxon>Viridiplantae</taxon>
        <taxon>Streptophyta</taxon>
        <taxon>Embryophyta</taxon>
        <taxon>Tracheophyta</taxon>
        <taxon>Spermatophyta</taxon>
        <taxon>Magnoliopsida</taxon>
        <taxon>Liliopsida</taxon>
        <taxon>Poales</taxon>
        <taxon>Poaceae</taxon>
        <taxon>PACMAD clade</taxon>
        <taxon>Panicoideae</taxon>
        <taxon>Panicodae</taxon>
        <taxon>Paniceae</taxon>
        <taxon>Panicinae</taxon>
        <taxon>Panicum</taxon>
        <taxon>Panicum sect. Panicum</taxon>
    </lineage>
</organism>